<dbReference type="PROSITE" id="PS50002">
    <property type="entry name" value="SH3"/>
    <property type="match status" value="1"/>
</dbReference>
<dbReference type="Proteomes" id="UP000694546">
    <property type="component" value="Chromosome 4"/>
</dbReference>
<feature type="compositionally biased region" description="Basic and acidic residues" evidence="4">
    <location>
        <begin position="432"/>
        <end position="469"/>
    </location>
</feature>
<proteinExistence type="predicted"/>
<name>A0A8C5A346_GADMO</name>
<keyword evidence="7" id="KW-1185">Reference proteome</keyword>
<feature type="compositionally biased region" description="Pro residues" evidence="4">
    <location>
        <begin position="124"/>
        <end position="139"/>
    </location>
</feature>
<dbReference type="InterPro" id="IPR036028">
    <property type="entry name" value="SH3-like_dom_sf"/>
</dbReference>
<organism evidence="6 7">
    <name type="scientific">Gadus morhua</name>
    <name type="common">Atlantic cod</name>
    <dbReference type="NCBI Taxonomy" id="8049"/>
    <lineage>
        <taxon>Eukaryota</taxon>
        <taxon>Metazoa</taxon>
        <taxon>Chordata</taxon>
        <taxon>Craniata</taxon>
        <taxon>Vertebrata</taxon>
        <taxon>Euteleostomi</taxon>
        <taxon>Actinopterygii</taxon>
        <taxon>Neopterygii</taxon>
        <taxon>Teleostei</taxon>
        <taxon>Neoteleostei</taxon>
        <taxon>Acanthomorphata</taxon>
        <taxon>Zeiogadaria</taxon>
        <taxon>Gadariae</taxon>
        <taxon>Gadiformes</taxon>
        <taxon>Gadoidei</taxon>
        <taxon>Gadidae</taxon>
        <taxon>Gadus</taxon>
    </lineage>
</organism>
<accession>A0A8C5A346</accession>
<dbReference type="Ensembl" id="ENSGMOT00000046200.1">
    <property type="protein sequence ID" value="ENSGMOP00000025888.1"/>
    <property type="gene ID" value="ENSGMOG00000025799.1"/>
</dbReference>
<sequence length="756" mass="81645">MESDVKAIRARFQAAQTASPQTDSTGSPSHPGRLKTPLHPTLSSSSTSSPTPPFLLPKKPSFDGSSFPSKPAFPKPSSTSSCKGAPRGGQETAKALAGRFSVPQEEHSGSGSSGKPFPRGHPEPTLPKPKLPVLKPPVSAPLTESRPAFHKPPPVMPTTVKPSWARDGGGGGGGAGGTASNHGGLMSKAPPAQQKPSSAVTKTWLHGEDAKAESDNKHINASINASASRLPMGFTIAPISASGAMAMEKTKPNPPNPPKAADAWNSTPPPKPLVNKKPGSFIRRNLDSRPAPQQKGGDPDGAPRRNPLPNPLLLGPPPAKPSRPPRVNLDRFRGQAKGPDQGPVIVPPPPASHPSNQSNGGGTPPLSAQPMAPSLPPRHPGISEPDPEEYDDVGLIKTAPPPPPSTEGRPRLVSKPQDDESDGETYEELDERWEAAEQESKEKQKEEKKRLEAEKKEQKEREKKENEARKKFKLVGPLEKMHQVKVLVECKGSKTDLALKKGDCVDIIRVQDNPEGKWLGRLANGSIGYLKNDCVEVDLQSWKQQQQGPQSPQEIDDQEVYDDVDVSNNHPDSGIRGSRVILPPPPDDTEEIYDDAIDASLDVRVPAPSQFTAKGQPGALIDDEIYDDIDSQVVPPPLPVSSHPPTKTKMEEIDPKRQKKLEKEEKEFRKKFKYEGEIQVLYQVTIIPTLTLKKLSGKDLPVKPGETLDVIVKAVDNKLVCRNEEGKFGTVLTSHIVTDDGDIYDDIGDECIYDND</sequence>
<evidence type="ECO:0000259" key="5">
    <source>
        <dbReference type="PROSITE" id="PS50002"/>
    </source>
</evidence>
<evidence type="ECO:0000256" key="3">
    <source>
        <dbReference type="PROSITE-ProRule" id="PRU00192"/>
    </source>
</evidence>
<dbReference type="GeneTree" id="ENSGT00530000063460"/>
<feature type="region of interest" description="Disordered" evidence="4">
    <location>
        <begin position="563"/>
        <end position="586"/>
    </location>
</feature>
<dbReference type="Pfam" id="PF07653">
    <property type="entry name" value="SH3_2"/>
    <property type="match status" value="1"/>
</dbReference>
<feature type="compositionally biased region" description="Gly residues" evidence="4">
    <location>
        <begin position="167"/>
        <end position="177"/>
    </location>
</feature>
<evidence type="ECO:0000256" key="2">
    <source>
        <dbReference type="ARBA" id="ARBA00022553"/>
    </source>
</evidence>
<feature type="region of interest" description="Disordered" evidence="4">
    <location>
        <begin position="1"/>
        <end position="217"/>
    </location>
</feature>
<feature type="compositionally biased region" description="Low complexity" evidence="4">
    <location>
        <begin position="34"/>
        <end position="49"/>
    </location>
</feature>
<evidence type="ECO:0000256" key="4">
    <source>
        <dbReference type="SAM" id="MobiDB-lite"/>
    </source>
</evidence>
<feature type="domain" description="SH3" evidence="5">
    <location>
        <begin position="479"/>
        <end position="540"/>
    </location>
</feature>
<dbReference type="InterPro" id="IPR001452">
    <property type="entry name" value="SH3_domain"/>
</dbReference>
<dbReference type="SUPFAM" id="SSF50044">
    <property type="entry name" value="SH3-domain"/>
    <property type="match status" value="2"/>
</dbReference>
<reference evidence="6" key="2">
    <citation type="submission" date="2025-09" db="UniProtKB">
        <authorList>
            <consortium name="Ensembl"/>
        </authorList>
    </citation>
    <scope>IDENTIFICATION</scope>
</reference>
<feature type="region of interest" description="Disordered" evidence="4">
    <location>
        <begin position="245"/>
        <end position="472"/>
    </location>
</feature>
<dbReference type="GO" id="GO:0005886">
    <property type="term" value="C:plasma membrane"/>
    <property type="evidence" value="ECO:0007669"/>
    <property type="project" value="InterPro"/>
</dbReference>
<dbReference type="PANTHER" id="PTHR16830:SF12">
    <property type="entry name" value="PDZ DOMAIN-CONTAINING PROTEIN"/>
    <property type="match status" value="1"/>
</dbReference>
<dbReference type="Pfam" id="PF14603">
    <property type="entry name" value="hSH3"/>
    <property type="match status" value="1"/>
</dbReference>
<evidence type="ECO:0000313" key="7">
    <source>
        <dbReference type="Proteomes" id="UP000694546"/>
    </source>
</evidence>
<reference evidence="6" key="1">
    <citation type="submission" date="2025-08" db="UniProtKB">
        <authorList>
            <consortium name="Ensembl"/>
        </authorList>
    </citation>
    <scope>IDENTIFICATION</scope>
</reference>
<feature type="compositionally biased region" description="Pro residues" evidence="4">
    <location>
        <begin position="306"/>
        <end position="324"/>
    </location>
</feature>
<feature type="compositionally biased region" description="Low complexity" evidence="4">
    <location>
        <begin position="65"/>
        <end position="81"/>
    </location>
</feature>
<feature type="compositionally biased region" description="Polar residues" evidence="4">
    <location>
        <begin position="14"/>
        <end position="28"/>
    </location>
</feature>
<gene>
    <name evidence="6" type="primary">fyb1b</name>
</gene>
<dbReference type="CDD" id="cd00174">
    <property type="entry name" value="SH3"/>
    <property type="match status" value="1"/>
</dbReference>
<dbReference type="GO" id="GO:0072659">
    <property type="term" value="P:protein localization to plasma membrane"/>
    <property type="evidence" value="ECO:0007669"/>
    <property type="project" value="TreeGrafter"/>
</dbReference>
<evidence type="ECO:0000313" key="6">
    <source>
        <dbReference type="Ensembl" id="ENSGMOP00000025888.1"/>
    </source>
</evidence>
<dbReference type="InterPro" id="IPR043443">
    <property type="entry name" value="FYB1/2-like"/>
</dbReference>
<dbReference type="AlphaFoldDB" id="A0A8C5A346"/>
<feature type="compositionally biased region" description="Basic and acidic residues" evidence="4">
    <location>
        <begin position="205"/>
        <end position="217"/>
    </location>
</feature>
<keyword evidence="2" id="KW-0597">Phosphoprotein</keyword>
<dbReference type="Gene3D" id="2.30.30.40">
    <property type="entry name" value="SH3 Domains"/>
    <property type="match status" value="2"/>
</dbReference>
<dbReference type="InterPro" id="IPR029294">
    <property type="entry name" value="hSH3"/>
</dbReference>
<feature type="compositionally biased region" description="Acidic residues" evidence="4">
    <location>
        <begin position="419"/>
        <end position="431"/>
    </location>
</feature>
<keyword evidence="1 3" id="KW-0728">SH3 domain</keyword>
<dbReference type="GO" id="GO:0050852">
    <property type="term" value="P:T cell receptor signaling pathway"/>
    <property type="evidence" value="ECO:0007669"/>
    <property type="project" value="TreeGrafter"/>
</dbReference>
<dbReference type="PANTHER" id="PTHR16830">
    <property type="entry name" value="SH2 CONTAINING ADAPTOR PRAM-1 RELATED"/>
    <property type="match status" value="1"/>
</dbReference>
<evidence type="ECO:0000256" key="1">
    <source>
        <dbReference type="ARBA" id="ARBA00022443"/>
    </source>
</evidence>
<dbReference type="GO" id="GO:0007229">
    <property type="term" value="P:integrin-mediated signaling pathway"/>
    <property type="evidence" value="ECO:0007669"/>
    <property type="project" value="InterPro"/>
</dbReference>
<protein>
    <submittedName>
        <fullName evidence="6">FYN binding protein 1 b</fullName>
    </submittedName>
</protein>